<dbReference type="SUPFAM" id="SSF143011">
    <property type="entry name" value="RelE-like"/>
    <property type="match status" value="1"/>
</dbReference>
<sequence length="88" mass="10733">MKWRIEYSKEAKKFIDGQDIWSEVRSSIRKFLEKIKGKNINIDLKKLVGDWEGYYRIRIGKVRVIFDIVKENRMIFVEKVDYRGKVYK</sequence>
<name>A0A523RVY3_UNCAE</name>
<protein>
    <submittedName>
        <fullName evidence="2">Addiction module toxin RelE</fullName>
    </submittedName>
</protein>
<gene>
    <name evidence="2" type="ORF">E3J84_04575</name>
</gene>
<dbReference type="InterPro" id="IPR007712">
    <property type="entry name" value="RelE/ParE_toxin"/>
</dbReference>
<dbReference type="EMBL" id="SOKJ01000252">
    <property type="protein sequence ID" value="TET09932.1"/>
    <property type="molecule type" value="Genomic_DNA"/>
</dbReference>
<evidence type="ECO:0000313" key="2">
    <source>
        <dbReference type="EMBL" id="TET09932.1"/>
    </source>
</evidence>
<dbReference type="PANTHER" id="PTHR38813:SF1">
    <property type="entry name" value="TOXIN RELE1-RELATED"/>
    <property type="match status" value="1"/>
</dbReference>
<evidence type="ECO:0000313" key="3">
    <source>
        <dbReference type="Proteomes" id="UP000316360"/>
    </source>
</evidence>
<evidence type="ECO:0000256" key="1">
    <source>
        <dbReference type="ARBA" id="ARBA00022649"/>
    </source>
</evidence>
<comment type="caution">
    <text evidence="2">The sequence shown here is derived from an EMBL/GenBank/DDBJ whole genome shotgun (WGS) entry which is preliminary data.</text>
</comment>
<dbReference type="PANTHER" id="PTHR38813">
    <property type="match status" value="1"/>
</dbReference>
<keyword evidence="1" id="KW-1277">Toxin-antitoxin system</keyword>
<dbReference type="InterPro" id="IPR052747">
    <property type="entry name" value="TA_system_RelE_toxin"/>
</dbReference>
<accession>A0A523RVY3</accession>
<dbReference type="AlphaFoldDB" id="A0A523RVY3"/>
<proteinExistence type="predicted"/>
<dbReference type="InterPro" id="IPR035093">
    <property type="entry name" value="RelE/ParE_toxin_dom_sf"/>
</dbReference>
<organism evidence="2 3">
    <name type="scientific">Aerophobetes bacterium</name>
    <dbReference type="NCBI Taxonomy" id="2030807"/>
    <lineage>
        <taxon>Bacteria</taxon>
        <taxon>Candidatus Aerophobota</taxon>
    </lineage>
</organism>
<dbReference type="Proteomes" id="UP000316360">
    <property type="component" value="Unassembled WGS sequence"/>
</dbReference>
<reference evidence="2 3" key="1">
    <citation type="submission" date="2019-03" db="EMBL/GenBank/DDBJ databases">
        <title>Metabolic potential of uncultured bacteria and archaea associated with petroleum seepage in deep-sea sediments.</title>
        <authorList>
            <person name="Dong X."/>
            <person name="Hubert C."/>
        </authorList>
    </citation>
    <scope>NUCLEOTIDE SEQUENCE [LARGE SCALE GENOMIC DNA]</scope>
    <source>
        <strain evidence="2">E44_bin7</strain>
    </source>
</reference>
<dbReference type="Pfam" id="PF05016">
    <property type="entry name" value="ParE_toxin"/>
    <property type="match status" value="1"/>
</dbReference>
<dbReference type="Gene3D" id="3.30.2310.20">
    <property type="entry name" value="RelE-like"/>
    <property type="match status" value="1"/>
</dbReference>